<evidence type="ECO:0000256" key="8">
    <source>
        <dbReference type="ARBA" id="ARBA00022737"/>
    </source>
</evidence>
<dbReference type="Pfam" id="PF13180">
    <property type="entry name" value="PDZ_2"/>
    <property type="match status" value="2"/>
</dbReference>
<dbReference type="PANTHER" id="PTHR22939:SF130">
    <property type="entry name" value="PERIPLASMIC SERINE ENDOPROTEASE DEGP-LIKE-RELATED"/>
    <property type="match status" value="1"/>
</dbReference>
<feature type="signal peptide" evidence="17">
    <location>
        <begin position="1"/>
        <end position="21"/>
    </location>
</feature>
<dbReference type="Pfam" id="PF13365">
    <property type="entry name" value="Trypsin_2"/>
    <property type="match status" value="1"/>
</dbReference>
<feature type="active site" description="Charge relay system" evidence="14">
    <location>
        <position position="236"/>
    </location>
</feature>
<evidence type="ECO:0000256" key="6">
    <source>
        <dbReference type="ARBA" id="ARBA00022670"/>
    </source>
</evidence>
<organism evidence="19 20">
    <name type="scientific">Sphingomonas taxi</name>
    <dbReference type="NCBI Taxonomy" id="1549858"/>
    <lineage>
        <taxon>Bacteria</taxon>
        <taxon>Pseudomonadati</taxon>
        <taxon>Pseudomonadota</taxon>
        <taxon>Alphaproteobacteria</taxon>
        <taxon>Sphingomonadales</taxon>
        <taxon>Sphingomonadaceae</taxon>
        <taxon>Sphingomonas</taxon>
    </lineage>
</organism>
<keyword evidence="9" id="KW-0574">Periplasm</keyword>
<evidence type="ECO:0000256" key="11">
    <source>
        <dbReference type="ARBA" id="ARBA00022825"/>
    </source>
</evidence>
<evidence type="ECO:0000256" key="14">
    <source>
        <dbReference type="PIRSR" id="PIRSR611782-1"/>
    </source>
</evidence>
<dbReference type="InterPro" id="IPR001940">
    <property type="entry name" value="Peptidase_S1C"/>
</dbReference>
<evidence type="ECO:0000256" key="9">
    <source>
        <dbReference type="ARBA" id="ARBA00022764"/>
    </source>
</evidence>
<dbReference type="PROSITE" id="PS50106">
    <property type="entry name" value="PDZ"/>
    <property type="match status" value="2"/>
</dbReference>
<evidence type="ECO:0000256" key="10">
    <source>
        <dbReference type="ARBA" id="ARBA00022801"/>
    </source>
</evidence>
<comment type="subcellular location">
    <subcellularLocation>
        <location evidence="2">Periplasm</location>
    </subcellularLocation>
</comment>
<dbReference type="EMBL" id="QFMX01000008">
    <property type="protein sequence ID" value="PZO73331.1"/>
    <property type="molecule type" value="Genomic_DNA"/>
</dbReference>
<feature type="binding site" evidence="15">
    <location>
        <position position="162"/>
    </location>
    <ligand>
        <name>substrate</name>
    </ligand>
</feature>
<dbReference type="InterPro" id="IPR011782">
    <property type="entry name" value="Pept_S1C_Do"/>
</dbReference>
<feature type="region of interest" description="Disordered" evidence="16">
    <location>
        <begin position="394"/>
        <end position="420"/>
    </location>
</feature>
<dbReference type="AlphaFoldDB" id="A0A2W5AS25"/>
<feature type="binding site" evidence="15">
    <location>
        <position position="126"/>
    </location>
    <ligand>
        <name>substrate</name>
    </ligand>
</feature>
<keyword evidence="7 17" id="KW-0732">Signal</keyword>
<evidence type="ECO:0000256" key="4">
    <source>
        <dbReference type="ARBA" id="ARBA00013035"/>
    </source>
</evidence>
<dbReference type="PRINTS" id="PR00834">
    <property type="entry name" value="PROTEASES2C"/>
</dbReference>
<evidence type="ECO:0000256" key="5">
    <source>
        <dbReference type="ARBA" id="ARBA00013958"/>
    </source>
</evidence>
<dbReference type="Gene3D" id="2.40.10.120">
    <property type="match status" value="1"/>
</dbReference>
<name>A0A2W5AS25_9SPHN</name>
<sequence length="519" mass="52134">MRYAYAITSALLLGGATATLALQPSGAQVAQNEPGAIQAVSPKPGAPMSFADMVARLQPAVVNISTKQTIVQKQQANPFAGTPFGDLFGGMGGGGAPGAPPVKREGASLGSGFLISPDGYVVTNNHVISPGAQGATVDSITVTLSDKKEYVAKVIGKDQESDLALLKIDAANLPFVKFGDSNGARVGDWVVAIGEPFGLGGTVTAGIVSAINRVTGQGGAYDRFIQTDASINQGNSGGPMFDLNGNVIGVNSQIFSQSGGNIGIGFAIPAAVAKPIIATFMKGGTIERGYIGVQLQPGGTINEDTAAALGIPKNQGELINDVTAGGPAAKAGVRAGDVVTKVNGQPVTVDQSLSYLVSNVKPGQTARLDILRNGKPTTANVVVVPRPSADKLAATLGGDAQGFGGDDSDDGDDSGTTAAPTAGAALGIGVQPLTPAIAQAVGVEPGTQGVVIAVVAQTSDAYGKLKRGDVIMSVNGTPVRTAADVQTAVTTAKSAGRPQVLLQVKRGRGPAQFLPVKIK</sequence>
<dbReference type="InterPro" id="IPR001478">
    <property type="entry name" value="PDZ"/>
</dbReference>
<dbReference type="PANTHER" id="PTHR22939">
    <property type="entry name" value="SERINE PROTEASE FAMILY S1C HTRA-RELATED"/>
    <property type="match status" value="1"/>
</dbReference>
<dbReference type="GO" id="GO:0006508">
    <property type="term" value="P:proteolysis"/>
    <property type="evidence" value="ECO:0007669"/>
    <property type="project" value="UniProtKB-KW"/>
</dbReference>
<keyword evidence="12" id="KW-0346">Stress response</keyword>
<dbReference type="InterPro" id="IPR009003">
    <property type="entry name" value="Peptidase_S1_PA"/>
</dbReference>
<feature type="chain" id="PRO_5038797019" description="Probable periplasmic serine endoprotease DegP-like" evidence="17">
    <location>
        <begin position="22"/>
        <end position="519"/>
    </location>
</feature>
<feature type="domain" description="PDZ" evidence="18">
    <location>
        <begin position="423"/>
        <end position="507"/>
    </location>
</feature>
<evidence type="ECO:0000256" key="1">
    <source>
        <dbReference type="ARBA" id="ARBA00001772"/>
    </source>
</evidence>
<dbReference type="EC" id="3.4.21.107" evidence="4"/>
<feature type="binding site" evidence="15">
    <location>
        <begin position="234"/>
        <end position="236"/>
    </location>
    <ligand>
        <name>substrate</name>
    </ligand>
</feature>
<evidence type="ECO:0000256" key="12">
    <source>
        <dbReference type="ARBA" id="ARBA00023016"/>
    </source>
</evidence>
<evidence type="ECO:0000256" key="16">
    <source>
        <dbReference type="SAM" id="MobiDB-lite"/>
    </source>
</evidence>
<keyword evidence="10" id="KW-0378">Hydrolase</keyword>
<dbReference type="SUPFAM" id="SSF50494">
    <property type="entry name" value="Trypsin-like serine proteases"/>
    <property type="match status" value="1"/>
</dbReference>
<gene>
    <name evidence="19" type="ORF">DI640_09735</name>
</gene>
<dbReference type="SMART" id="SM00228">
    <property type="entry name" value="PDZ"/>
    <property type="match status" value="2"/>
</dbReference>
<evidence type="ECO:0000256" key="17">
    <source>
        <dbReference type="SAM" id="SignalP"/>
    </source>
</evidence>
<proteinExistence type="inferred from homology"/>
<dbReference type="InterPro" id="IPR036034">
    <property type="entry name" value="PDZ_sf"/>
</dbReference>
<dbReference type="GO" id="GO:0004252">
    <property type="term" value="F:serine-type endopeptidase activity"/>
    <property type="evidence" value="ECO:0007669"/>
    <property type="project" value="InterPro"/>
</dbReference>
<reference evidence="19 20" key="1">
    <citation type="submission" date="2017-08" db="EMBL/GenBank/DDBJ databases">
        <title>Infants hospitalized years apart are colonized by the same room-sourced microbial strains.</title>
        <authorList>
            <person name="Brooks B."/>
            <person name="Olm M.R."/>
            <person name="Firek B.A."/>
            <person name="Baker R."/>
            <person name="Thomas B.C."/>
            <person name="Morowitz M.J."/>
            <person name="Banfield J.F."/>
        </authorList>
    </citation>
    <scope>NUCLEOTIDE SEQUENCE [LARGE SCALE GENOMIC DNA]</scope>
    <source>
        <strain evidence="19">S2_018_000_R3_119</strain>
    </source>
</reference>
<comment type="catalytic activity">
    <reaction evidence="1">
        <text>Acts on substrates that are at least partially unfolded. The cleavage site P1 residue is normally between a pair of hydrophobic residues, such as Val-|-Val.</text>
        <dbReference type="EC" id="3.4.21.107"/>
    </reaction>
</comment>
<accession>A0A2W5AS25</accession>
<evidence type="ECO:0000256" key="3">
    <source>
        <dbReference type="ARBA" id="ARBA00010541"/>
    </source>
</evidence>
<comment type="similarity">
    <text evidence="3">Belongs to the peptidase S1C family.</text>
</comment>
<evidence type="ECO:0000256" key="15">
    <source>
        <dbReference type="PIRSR" id="PIRSR611782-2"/>
    </source>
</evidence>
<protein>
    <recommendedName>
        <fullName evidence="5">Probable periplasmic serine endoprotease DegP-like</fullName>
        <ecNumber evidence="4">3.4.21.107</ecNumber>
    </recommendedName>
    <alternativeName>
        <fullName evidence="13">Protease Do</fullName>
    </alternativeName>
</protein>
<feature type="active site" description="Charge relay system" evidence="14">
    <location>
        <position position="126"/>
    </location>
</feature>
<evidence type="ECO:0000259" key="18">
    <source>
        <dbReference type="PROSITE" id="PS50106"/>
    </source>
</evidence>
<dbReference type="NCBIfam" id="TIGR02037">
    <property type="entry name" value="degP_htrA_DO"/>
    <property type="match status" value="1"/>
</dbReference>
<keyword evidence="8" id="KW-0677">Repeat</keyword>
<dbReference type="Gene3D" id="2.30.42.10">
    <property type="match status" value="2"/>
</dbReference>
<evidence type="ECO:0000256" key="7">
    <source>
        <dbReference type="ARBA" id="ARBA00022729"/>
    </source>
</evidence>
<comment type="caution">
    <text evidence="19">The sequence shown here is derived from an EMBL/GenBank/DDBJ whole genome shotgun (WGS) entry which is preliminary data.</text>
</comment>
<dbReference type="SUPFAM" id="SSF50156">
    <property type="entry name" value="PDZ domain-like"/>
    <property type="match status" value="2"/>
</dbReference>
<evidence type="ECO:0000313" key="19">
    <source>
        <dbReference type="EMBL" id="PZO73331.1"/>
    </source>
</evidence>
<keyword evidence="11" id="KW-0720">Serine protease</keyword>
<feature type="domain" description="PDZ" evidence="18">
    <location>
        <begin position="290"/>
        <end position="356"/>
    </location>
</feature>
<keyword evidence="6 19" id="KW-0645">Protease</keyword>
<evidence type="ECO:0000256" key="13">
    <source>
        <dbReference type="ARBA" id="ARBA00032850"/>
    </source>
</evidence>
<dbReference type="Proteomes" id="UP000249555">
    <property type="component" value="Unassembled WGS sequence"/>
</dbReference>
<feature type="active site" description="Charge relay system" evidence="14">
    <location>
        <position position="162"/>
    </location>
</feature>
<evidence type="ECO:0000256" key="2">
    <source>
        <dbReference type="ARBA" id="ARBA00004418"/>
    </source>
</evidence>
<evidence type="ECO:0000313" key="20">
    <source>
        <dbReference type="Proteomes" id="UP000249555"/>
    </source>
</evidence>